<organism evidence="1 2">
    <name type="scientific">Nitrosospira multiformis</name>
    <dbReference type="NCBI Taxonomy" id="1231"/>
    <lineage>
        <taxon>Bacteria</taxon>
        <taxon>Pseudomonadati</taxon>
        <taxon>Pseudomonadota</taxon>
        <taxon>Betaproteobacteria</taxon>
        <taxon>Nitrosomonadales</taxon>
        <taxon>Nitrosomonadaceae</taxon>
        <taxon>Nitrosospira</taxon>
    </lineage>
</organism>
<dbReference type="AlphaFoldDB" id="A0A1H8D6Z1"/>
<proteinExistence type="predicted"/>
<dbReference type="EMBL" id="FOCT01000002">
    <property type="protein sequence ID" value="SEN03009.1"/>
    <property type="molecule type" value="Genomic_DNA"/>
</dbReference>
<evidence type="ECO:0000313" key="1">
    <source>
        <dbReference type="EMBL" id="SEN03009.1"/>
    </source>
</evidence>
<gene>
    <name evidence="1" type="ORF">SAMN05216404_102183</name>
</gene>
<dbReference type="Proteomes" id="UP000183898">
    <property type="component" value="Unassembled WGS sequence"/>
</dbReference>
<reference evidence="1 2" key="1">
    <citation type="submission" date="2016-10" db="EMBL/GenBank/DDBJ databases">
        <authorList>
            <person name="de Groot N.N."/>
        </authorList>
    </citation>
    <scope>NUCLEOTIDE SEQUENCE [LARGE SCALE GENOMIC DNA]</scope>
    <source>
        <strain evidence="1 2">Nl18</strain>
    </source>
</reference>
<evidence type="ECO:0000313" key="2">
    <source>
        <dbReference type="Proteomes" id="UP000183898"/>
    </source>
</evidence>
<name>A0A1H8D6Z1_9PROT</name>
<protein>
    <submittedName>
        <fullName evidence="1">Uncharacterized protein</fullName>
    </submittedName>
</protein>
<sequence length="38" mass="4580">MQNVYDKVFLEESGLMGVKNYIGKFQRVPEETDPFRWK</sequence>
<accession>A0A1H8D6Z1</accession>